<dbReference type="EMBL" id="CP017839">
    <property type="protein sequence ID" value="APA97593.1"/>
    <property type="molecule type" value="Genomic_DNA"/>
</dbReference>
<gene>
    <name evidence="1" type="ORF">NS506_03541</name>
</gene>
<dbReference type="InterPro" id="IPR009061">
    <property type="entry name" value="DNA-bd_dom_put_sf"/>
</dbReference>
<name>A0ABC8AU24_9NOCA</name>
<evidence type="ECO:0000313" key="1">
    <source>
        <dbReference type="EMBL" id="APA97593.1"/>
    </source>
</evidence>
<reference evidence="1 2" key="1">
    <citation type="submission" date="2016-10" db="EMBL/GenBank/DDBJ databases">
        <title>Genome sequence of Nocardia seriolae strain EM150506, isolated from Anguila japonica.</title>
        <authorList>
            <person name="Han H.-J."/>
        </authorList>
    </citation>
    <scope>NUCLEOTIDE SEQUENCE [LARGE SCALE GENOMIC DNA]</scope>
    <source>
        <strain evidence="1 2">EM150506</strain>
    </source>
</reference>
<dbReference type="KEGG" id="nsr:NS506_03541"/>
<dbReference type="SUPFAM" id="SSF46955">
    <property type="entry name" value="Putative DNA-binding domain"/>
    <property type="match status" value="1"/>
</dbReference>
<dbReference type="Proteomes" id="UP000180166">
    <property type="component" value="Chromosome"/>
</dbReference>
<evidence type="ECO:0000313" key="2">
    <source>
        <dbReference type="Proteomes" id="UP000180166"/>
    </source>
</evidence>
<protein>
    <recommendedName>
        <fullName evidence="3">Helix-turn-helix domain-containing protein</fullName>
    </recommendedName>
</protein>
<proteinExistence type="predicted"/>
<sequence>MVRVTERTVRKWISRGVLTGYRFGPGVIRIDRSELVKLTTPVSGGSVA</sequence>
<dbReference type="AlphaFoldDB" id="A0ABC8AU24"/>
<dbReference type="RefSeq" id="WP_071812373.1">
    <property type="nucleotide sequence ID" value="NZ_CP073655.1"/>
</dbReference>
<accession>A0ABC8AU24</accession>
<evidence type="ECO:0008006" key="3">
    <source>
        <dbReference type="Google" id="ProtNLM"/>
    </source>
</evidence>
<organism evidence="1 2">
    <name type="scientific">Nocardia seriolae</name>
    <dbReference type="NCBI Taxonomy" id="37332"/>
    <lineage>
        <taxon>Bacteria</taxon>
        <taxon>Bacillati</taxon>
        <taxon>Actinomycetota</taxon>
        <taxon>Actinomycetes</taxon>
        <taxon>Mycobacteriales</taxon>
        <taxon>Nocardiaceae</taxon>
        <taxon>Nocardia</taxon>
    </lineage>
</organism>